<dbReference type="EMBL" id="VTHL01000013">
    <property type="protein sequence ID" value="TYZ08338.1"/>
    <property type="molecule type" value="Genomic_DNA"/>
</dbReference>
<keyword evidence="3" id="KW-1185">Reference proteome</keyword>
<dbReference type="Gene3D" id="2.60.120.10">
    <property type="entry name" value="Jelly Rolls"/>
    <property type="match status" value="1"/>
</dbReference>
<name>A0A5D6UZU1_9BACT</name>
<evidence type="ECO:0000313" key="3">
    <source>
        <dbReference type="Proteomes" id="UP000322791"/>
    </source>
</evidence>
<dbReference type="SMART" id="SM00100">
    <property type="entry name" value="cNMP"/>
    <property type="match status" value="1"/>
</dbReference>
<dbReference type="RefSeq" id="WP_149071427.1">
    <property type="nucleotide sequence ID" value="NZ_VTHL01000013.1"/>
</dbReference>
<gene>
    <name evidence="2" type="ORF">FY528_12870</name>
</gene>
<dbReference type="InterPro" id="IPR000595">
    <property type="entry name" value="cNMP-bd_dom"/>
</dbReference>
<dbReference type="AlphaFoldDB" id="A0A5D6UZU1"/>
<comment type="caution">
    <text evidence="2">The sequence shown here is derived from an EMBL/GenBank/DDBJ whole genome shotgun (WGS) entry which is preliminary data.</text>
</comment>
<dbReference type="Proteomes" id="UP000322791">
    <property type="component" value="Unassembled WGS sequence"/>
</dbReference>
<sequence length="189" mass="22137">MEAFLSVCAAIHPMSVALESALRERVQAEAVPDRAYLLQPGQTANRLYFLEQGLVRGFYLKEGKEVTSWFMPGGHFVISIHSFFARQPSHEYLQALEDCRLWSLRYEQLQQLYREFPEFNFIGRTLTERYYVLSEQRALHLRMYSAAERYEQLLRDLPNIFQRVPLKLLASHLGLTPETLSRLRAHRSS</sequence>
<dbReference type="Pfam" id="PF00027">
    <property type="entry name" value="cNMP_binding"/>
    <property type="match status" value="1"/>
</dbReference>
<organism evidence="2 3">
    <name type="scientific">Hymenobacter lutimineralis</name>
    <dbReference type="NCBI Taxonomy" id="2606448"/>
    <lineage>
        <taxon>Bacteria</taxon>
        <taxon>Pseudomonadati</taxon>
        <taxon>Bacteroidota</taxon>
        <taxon>Cytophagia</taxon>
        <taxon>Cytophagales</taxon>
        <taxon>Hymenobacteraceae</taxon>
        <taxon>Hymenobacter</taxon>
    </lineage>
</organism>
<proteinExistence type="predicted"/>
<dbReference type="InterPro" id="IPR018490">
    <property type="entry name" value="cNMP-bd_dom_sf"/>
</dbReference>
<evidence type="ECO:0000313" key="2">
    <source>
        <dbReference type="EMBL" id="TYZ08338.1"/>
    </source>
</evidence>
<dbReference type="SUPFAM" id="SSF51206">
    <property type="entry name" value="cAMP-binding domain-like"/>
    <property type="match status" value="1"/>
</dbReference>
<dbReference type="PROSITE" id="PS50042">
    <property type="entry name" value="CNMP_BINDING_3"/>
    <property type="match status" value="1"/>
</dbReference>
<evidence type="ECO:0000259" key="1">
    <source>
        <dbReference type="PROSITE" id="PS50042"/>
    </source>
</evidence>
<reference evidence="2 3" key="1">
    <citation type="submission" date="2019-08" db="EMBL/GenBank/DDBJ databases">
        <authorList>
            <person name="Seo M.-J."/>
        </authorList>
    </citation>
    <scope>NUCLEOTIDE SEQUENCE [LARGE SCALE GENOMIC DNA]</scope>
    <source>
        <strain evidence="2 3">KIGAM108</strain>
    </source>
</reference>
<dbReference type="CDD" id="cd00038">
    <property type="entry name" value="CAP_ED"/>
    <property type="match status" value="1"/>
</dbReference>
<protein>
    <submittedName>
        <fullName evidence="2">Crp/Fnr family transcriptional regulator</fullName>
    </submittedName>
</protein>
<feature type="domain" description="Cyclic nucleotide-binding" evidence="1">
    <location>
        <begin position="18"/>
        <end position="112"/>
    </location>
</feature>
<dbReference type="InterPro" id="IPR014710">
    <property type="entry name" value="RmlC-like_jellyroll"/>
</dbReference>
<accession>A0A5D6UZU1</accession>